<evidence type="ECO:0000256" key="1">
    <source>
        <dbReference type="ARBA" id="ARBA00000885"/>
    </source>
</evidence>
<comment type="caution">
    <text evidence="10">The sequence shown here is derived from an EMBL/GenBank/DDBJ whole genome shotgun (WGS) entry which is preliminary data.</text>
</comment>
<dbReference type="InterPro" id="IPR000225">
    <property type="entry name" value="Armadillo"/>
</dbReference>
<dbReference type="Gene3D" id="1.25.10.10">
    <property type="entry name" value="Leucine-rich Repeat Variant"/>
    <property type="match status" value="1"/>
</dbReference>
<keyword evidence="4" id="KW-0808">Transferase</keyword>
<feature type="region of interest" description="Disordered" evidence="8">
    <location>
        <begin position="1"/>
        <end position="123"/>
    </location>
</feature>
<dbReference type="PANTHER" id="PTHR45670:SF1">
    <property type="entry name" value="E3 UBIQUITIN-PROTEIN LIGASE HECTD1"/>
    <property type="match status" value="1"/>
</dbReference>
<dbReference type="InterPro" id="IPR011989">
    <property type="entry name" value="ARM-like"/>
</dbReference>
<feature type="region of interest" description="Disordered" evidence="8">
    <location>
        <begin position="490"/>
        <end position="509"/>
    </location>
</feature>
<dbReference type="GO" id="GO:0061630">
    <property type="term" value="F:ubiquitin protein ligase activity"/>
    <property type="evidence" value="ECO:0007669"/>
    <property type="project" value="UniProtKB-EC"/>
</dbReference>
<accession>A0A835N2Y1</accession>
<protein>
    <recommendedName>
        <fullName evidence="3">HECT-type E3 ubiquitin transferase</fullName>
        <ecNumber evidence="3">2.3.2.26</ecNumber>
    </recommendedName>
</protein>
<name>A0A835N2Y1_9ROSI</name>
<dbReference type="Pfam" id="PF25579">
    <property type="entry name" value="TPR_TRIP12_N"/>
    <property type="match status" value="1"/>
</dbReference>
<feature type="region of interest" description="Disordered" evidence="8">
    <location>
        <begin position="1070"/>
        <end position="1100"/>
    </location>
</feature>
<feature type="compositionally biased region" description="Polar residues" evidence="8">
    <location>
        <begin position="1774"/>
        <end position="1787"/>
    </location>
</feature>
<dbReference type="SUPFAM" id="SSF48371">
    <property type="entry name" value="ARM repeat"/>
    <property type="match status" value="1"/>
</dbReference>
<dbReference type="SUPFAM" id="SSF56204">
    <property type="entry name" value="Hect, E3 ligase catalytic domain"/>
    <property type="match status" value="1"/>
</dbReference>
<feature type="compositionally biased region" description="Polar residues" evidence="8">
    <location>
        <begin position="678"/>
        <end position="689"/>
    </location>
</feature>
<sequence length="1833" mass="197246">METRSRKRAEATSSAATTTSPTTRPNKRSRTAATATATRSRSTRAHPLPMDSTPVESSSSSRSRRNRNNNSNSESEKGKEKEHEVRVSRENREISKNLDSGNDNNNPNVDDDDDSEGGGIGAFHQNLTSASSALQGLLRKLGAGLDDLLPSPVLGSGSSSHQTGRLKKILSGLRADGEEGKQVEALTQLCEMLSIGTEESLSTFSVDSFVPVLVGLLNNESNPDIMLLAARAITHLCDVLPSSCAAVVHYGAVSCFVARLITIEYMDLAEQTLQALKKISQEHPTACLRAGALMAVLSYLDFFSTGVQRVALSTAANMCKKLPSDAADFVMEAVPLLTNLLQYHDAKVLEHASVCLTRIAEAFASSPDKLDELCNHGLVAQAASLISTSSSGGGQPSLNAPTYTGLIRLLSTCASGSPLGAKTLLLLGVSGILKDILLGSGGSTNSVPPSLSRPADQVFEIVNLANELLPPLPQGTISLPTSSGMLVKGSVVKKSPSSSSGKQDDNNGSVPEIAAREKLLNDQPELLQQFGMDLLPIYGASVNSPVRHKCLSVIGKLMYFSNAEMIQSLLNVTNISSFLAGVLAWKDPHVLVPALQIAKILMEKLPGTFSKMFVREGVVHAVDQLILLAGSPNTGPTQAASAEKDNDSVPGASSRSRRYKRRSGNSNPEANSSEESKTQVCTNVGSPPSSIEIPSVNSNLRMTVSACAKDFRDKHFPLDPGAAEVGVTDDLLHLKNLCTKLNAGVDDQKTKAKGKSKASASHLIDNSANKEEYLTGVISEMLAELGKGDGVSTFEFIGSGVVATLLNYFSCGYFTKERISEANLPKLQQQALRRFKSFVALALPSSIDGGRAIPMTVLVQKLQNALSSLERFPVVLSHSSRSSSGGARLSSGLSALSQPFKLRLCRVQGEKALRDYSSNVVLIDPLASLAAVEEFLWPRVQRNETGQKVSESGGNSESGTTHPGAGASSPSTSTPASATCRHSSRSRSSVNIGDSARKEPSPEKSTSSSRGKGKAVLKTAQEETKGPQTRNAARRRAALDKDAEMKPVLRDDSLPVCMPDKVHDVKLGDASEDSNVVPAASDSQSNPASGSSSRDAAVRGLDSTDFRSSYGSRGAMSFAAAAMAGLGSANGRGIRGGRDRQGRPLFGSSSDPPKLIFTAGGKQLNRHLTIYQAIQRQLVLEDDDEDRYGGSDFISSDGSRLRGDIYTITYQRADGQADKASVGGSSSSTSKSTKGCPSNSNSDAQMHQMSLLDSILQVELPCDLEKSNPTYNILALLRILEALNQLAPRLRVQLVSDNFSEGKISSLNELTATGVRVPAEEFVNSKLTPKLARQIQDALALCSGSLPSWCYQLTKACPFLFPFETRRQYFYSTAFGLSRALYRLQQQQGADGHGSANEREVRVGRLQRQKVRVSRNRILDSAAKVMEMYSSQKAVLEVEYFGEVGTGLGPTLEFYTLLSHDIQRVSLGMWRSNSAAGKPSMEIDGDDEKNGRSNNESGTAVAADLVQAPLGLFPRPWPPTTSASEGSQFYKTIEYFRLVGRVVAKALQDGRLLDLPLSMAFYKLVLGQELDLYDILSFDAEFGKTLQELHALVRRKQHLESISSENNEVIADLCFRGTPIEDLSLDFTLPGYPDYMMKPGDETVDIDNLEEYISLVVDATVKTGIMRQMEAFRAGFNQVFDISSLQIFTPQELDYLLCGRRELWELETLVDHIKFDHGYTAKSPAIVNLLEIMGEFTPEEQRSFCQFVTGAPRLPPGGLAVLNPKLTIVRKHSSSAGNTMSNGTGPSESADDDLPSVMTCANYLKLPPYSTKEVMHKKLLYAISEGQGSFDLS</sequence>
<dbReference type="EC" id="2.3.2.26" evidence="3"/>
<feature type="domain" description="HECT" evidence="9">
    <location>
        <begin position="1433"/>
        <end position="1833"/>
    </location>
</feature>
<feature type="compositionally biased region" description="Low complexity" evidence="8">
    <location>
        <begin position="950"/>
        <end position="979"/>
    </location>
</feature>
<comment type="catalytic activity">
    <reaction evidence="1">
        <text>S-ubiquitinyl-[E2 ubiquitin-conjugating enzyme]-L-cysteine + [acceptor protein]-L-lysine = [E2 ubiquitin-conjugating enzyme]-L-cysteine + N(6)-ubiquitinyl-[acceptor protein]-L-lysine.</text>
        <dbReference type="EC" id="2.3.2.26"/>
    </reaction>
</comment>
<feature type="region of interest" description="Disordered" evidence="8">
    <location>
        <begin position="1129"/>
        <end position="1154"/>
    </location>
</feature>
<dbReference type="FunFam" id="1.25.10.10:FF:000689">
    <property type="entry name" value="HECT ubiquitin protein ligase family protein KAK"/>
    <property type="match status" value="1"/>
</dbReference>
<keyword evidence="5" id="KW-0677">Repeat</keyword>
<dbReference type="PANTHER" id="PTHR45670">
    <property type="entry name" value="E3 UBIQUITIN-PROTEIN LIGASE TRIP12"/>
    <property type="match status" value="1"/>
</dbReference>
<evidence type="ECO:0000256" key="3">
    <source>
        <dbReference type="ARBA" id="ARBA00012485"/>
    </source>
</evidence>
<dbReference type="Gene3D" id="3.90.1750.10">
    <property type="entry name" value="Hect, E3 ligase catalytic domains"/>
    <property type="match status" value="1"/>
</dbReference>
<dbReference type="InterPro" id="IPR035983">
    <property type="entry name" value="Hect_E3_ubiquitin_ligase"/>
</dbReference>
<feature type="compositionally biased region" description="Polar residues" evidence="8">
    <location>
        <begin position="1081"/>
        <end position="1094"/>
    </location>
</feature>
<keyword evidence="6 7" id="KW-0833">Ubl conjugation pathway</keyword>
<dbReference type="InterPro" id="IPR016024">
    <property type="entry name" value="ARM-type_fold"/>
</dbReference>
<evidence type="ECO:0000256" key="7">
    <source>
        <dbReference type="PROSITE-ProRule" id="PRU00104"/>
    </source>
</evidence>
<evidence type="ECO:0000313" key="11">
    <source>
        <dbReference type="Proteomes" id="UP000657918"/>
    </source>
</evidence>
<feature type="compositionally biased region" description="Low complexity" evidence="8">
    <location>
        <begin position="11"/>
        <end position="24"/>
    </location>
</feature>
<dbReference type="GO" id="GO:0000209">
    <property type="term" value="P:protein polyubiquitination"/>
    <property type="evidence" value="ECO:0007669"/>
    <property type="project" value="TreeGrafter"/>
</dbReference>
<evidence type="ECO:0000313" key="10">
    <source>
        <dbReference type="EMBL" id="KAF9684486.1"/>
    </source>
</evidence>
<evidence type="ECO:0000256" key="2">
    <source>
        <dbReference type="ARBA" id="ARBA00006331"/>
    </source>
</evidence>
<feature type="region of interest" description="Disordered" evidence="8">
    <location>
        <begin position="634"/>
        <end position="694"/>
    </location>
</feature>
<feature type="compositionally biased region" description="Low complexity" evidence="8">
    <location>
        <begin position="664"/>
        <end position="673"/>
    </location>
</feature>
<dbReference type="CDD" id="cd00078">
    <property type="entry name" value="HECTc"/>
    <property type="match status" value="1"/>
</dbReference>
<feature type="compositionally biased region" description="Low complexity" evidence="8">
    <location>
        <begin position="31"/>
        <end position="40"/>
    </location>
</feature>
<dbReference type="Gene3D" id="3.30.2410.10">
    <property type="entry name" value="Hect, E3 ligase catalytic domain"/>
    <property type="match status" value="1"/>
</dbReference>
<evidence type="ECO:0000256" key="6">
    <source>
        <dbReference type="ARBA" id="ARBA00022786"/>
    </source>
</evidence>
<evidence type="ECO:0000256" key="4">
    <source>
        <dbReference type="ARBA" id="ARBA00022679"/>
    </source>
</evidence>
<evidence type="ECO:0000256" key="8">
    <source>
        <dbReference type="SAM" id="MobiDB-lite"/>
    </source>
</evidence>
<feature type="region of interest" description="Disordered" evidence="8">
    <location>
        <begin position="1217"/>
        <end position="1244"/>
    </location>
</feature>
<dbReference type="InterPro" id="IPR000569">
    <property type="entry name" value="HECT_dom"/>
</dbReference>
<feature type="compositionally biased region" description="Low complexity" evidence="8">
    <location>
        <begin position="1223"/>
        <end position="1235"/>
    </location>
</feature>
<dbReference type="InterPro" id="IPR057948">
    <property type="entry name" value="TPR_TRIP12_N"/>
</dbReference>
<evidence type="ECO:0000259" key="9">
    <source>
        <dbReference type="PROSITE" id="PS50237"/>
    </source>
</evidence>
<feature type="region of interest" description="Disordered" evidence="8">
    <location>
        <begin position="1474"/>
        <end position="1496"/>
    </location>
</feature>
<feature type="region of interest" description="Disordered" evidence="8">
    <location>
        <begin position="944"/>
        <end position="1058"/>
    </location>
</feature>
<dbReference type="GO" id="GO:0043161">
    <property type="term" value="P:proteasome-mediated ubiquitin-dependent protein catabolic process"/>
    <property type="evidence" value="ECO:0007669"/>
    <property type="project" value="TreeGrafter"/>
</dbReference>
<evidence type="ECO:0000256" key="5">
    <source>
        <dbReference type="ARBA" id="ARBA00022737"/>
    </source>
</evidence>
<gene>
    <name evidence="10" type="ORF">SADUNF_Sadunf04G0123200</name>
</gene>
<feature type="compositionally biased region" description="Basic and acidic residues" evidence="8">
    <location>
        <begin position="1"/>
        <end position="10"/>
    </location>
</feature>
<dbReference type="Pfam" id="PF00632">
    <property type="entry name" value="HECT"/>
    <property type="match status" value="1"/>
</dbReference>
<proteinExistence type="inferred from homology"/>
<dbReference type="EMBL" id="JADGMS010000004">
    <property type="protein sequence ID" value="KAF9684486.1"/>
    <property type="molecule type" value="Genomic_DNA"/>
</dbReference>
<reference evidence="10 11" key="1">
    <citation type="submission" date="2020-10" db="EMBL/GenBank/DDBJ databases">
        <title>Plant Genome Project.</title>
        <authorList>
            <person name="Zhang R.-G."/>
        </authorList>
    </citation>
    <scope>NUCLEOTIDE SEQUENCE [LARGE SCALE GENOMIC DNA]</scope>
    <source>
        <strain evidence="10">FAFU-HL-1</strain>
        <tissue evidence="10">Leaf</tissue>
    </source>
</reference>
<feature type="active site" description="Glycyl thioester intermediate" evidence="7">
    <location>
        <position position="1800"/>
    </location>
</feature>
<keyword evidence="11" id="KW-1185">Reference proteome</keyword>
<dbReference type="SMART" id="SM00119">
    <property type="entry name" value="HECTc"/>
    <property type="match status" value="1"/>
</dbReference>
<organism evidence="10 11">
    <name type="scientific">Salix dunnii</name>
    <dbReference type="NCBI Taxonomy" id="1413687"/>
    <lineage>
        <taxon>Eukaryota</taxon>
        <taxon>Viridiplantae</taxon>
        <taxon>Streptophyta</taxon>
        <taxon>Embryophyta</taxon>
        <taxon>Tracheophyta</taxon>
        <taxon>Spermatophyta</taxon>
        <taxon>Magnoliopsida</taxon>
        <taxon>eudicotyledons</taxon>
        <taxon>Gunneridae</taxon>
        <taxon>Pentapetalae</taxon>
        <taxon>rosids</taxon>
        <taxon>fabids</taxon>
        <taxon>Malpighiales</taxon>
        <taxon>Salicaceae</taxon>
        <taxon>Saliceae</taxon>
        <taxon>Salix</taxon>
    </lineage>
</organism>
<dbReference type="OrthoDB" id="423283at2759"/>
<feature type="region of interest" description="Disordered" evidence="8">
    <location>
        <begin position="1773"/>
        <end position="1792"/>
    </location>
</feature>
<feature type="compositionally biased region" description="Low complexity" evidence="8">
    <location>
        <begin position="490"/>
        <end position="501"/>
    </location>
</feature>
<feature type="compositionally biased region" description="Basic and acidic residues" evidence="8">
    <location>
        <begin position="74"/>
        <end position="96"/>
    </location>
</feature>
<comment type="similarity">
    <text evidence="2">Belongs to the UPL family. K-HECT subfamily.</text>
</comment>
<dbReference type="FunFam" id="3.90.1750.10:FF:000048">
    <property type="entry name" value="E3 ubiquitin-protein ligase UPL3"/>
    <property type="match status" value="1"/>
</dbReference>
<dbReference type="SMART" id="SM00185">
    <property type="entry name" value="ARM"/>
    <property type="match status" value="3"/>
</dbReference>
<dbReference type="Proteomes" id="UP000657918">
    <property type="component" value="Chromosome 4"/>
</dbReference>
<dbReference type="PROSITE" id="PS50237">
    <property type="entry name" value="HECT"/>
    <property type="match status" value="1"/>
</dbReference>
<dbReference type="InterPro" id="IPR045322">
    <property type="entry name" value="HECTD1/TRIP12-like"/>
</dbReference>
<feature type="compositionally biased region" description="Basic and acidic residues" evidence="8">
    <location>
        <begin position="1037"/>
        <end position="1053"/>
    </location>
</feature>
<feature type="compositionally biased region" description="Low complexity" evidence="8">
    <location>
        <begin position="97"/>
        <end position="108"/>
    </location>
</feature>
<dbReference type="FunFam" id="3.30.2410.10:FF:000007">
    <property type="entry name" value="Putative E3 ubiquitin-protein ligase HECTD1"/>
    <property type="match status" value="1"/>
</dbReference>